<dbReference type="InterPro" id="IPR037914">
    <property type="entry name" value="SpoVT-AbrB_sf"/>
</dbReference>
<dbReference type="OrthoDB" id="9812495at2"/>
<protein>
    <submittedName>
        <fullName evidence="2">AbrB/MazE/SpoVT family DNA-binding domain-containing protein</fullName>
    </submittedName>
</protein>
<dbReference type="PANTHER" id="PTHR34860:SF6">
    <property type="entry name" value="REPRESSOR-LIKE PROTEIN SSO7C3"/>
    <property type="match status" value="1"/>
</dbReference>
<name>A0A410QFR6_9FIRM</name>
<dbReference type="EMBL" id="CP035282">
    <property type="protein sequence ID" value="QAT62932.1"/>
    <property type="molecule type" value="Genomic_DNA"/>
</dbReference>
<keyword evidence="3" id="KW-1185">Reference proteome</keyword>
<dbReference type="InterPro" id="IPR052975">
    <property type="entry name" value="Repressor-like_regulatory"/>
</dbReference>
<dbReference type="Proteomes" id="UP000287969">
    <property type="component" value="Chromosome"/>
</dbReference>
<dbReference type="PANTHER" id="PTHR34860">
    <property type="entry name" value="REPRESSOR-LIKE PROTEIN SSO7C3"/>
    <property type="match status" value="1"/>
</dbReference>
<reference evidence="3" key="1">
    <citation type="submission" date="2019-01" db="EMBL/GenBank/DDBJ databases">
        <title>Draft genomes of a novel of Sporanaerobacter strains.</title>
        <authorList>
            <person name="Ma S."/>
        </authorList>
    </citation>
    <scope>NUCLEOTIDE SEQUENCE [LARGE SCALE GENOMIC DNA]</scope>
    <source>
        <strain evidence="3">NJN-17</strain>
    </source>
</reference>
<evidence type="ECO:0000259" key="1">
    <source>
        <dbReference type="SMART" id="SM00966"/>
    </source>
</evidence>
<dbReference type="SMART" id="SM00966">
    <property type="entry name" value="SpoVT_AbrB"/>
    <property type="match status" value="1"/>
</dbReference>
<dbReference type="RefSeq" id="WP_128753180.1">
    <property type="nucleotide sequence ID" value="NZ_CP035282.1"/>
</dbReference>
<accession>A0A410QFR6</accession>
<dbReference type="AlphaFoldDB" id="A0A410QFR6"/>
<dbReference type="Gene3D" id="2.10.260.10">
    <property type="match status" value="1"/>
</dbReference>
<dbReference type="NCBIfam" id="TIGR01439">
    <property type="entry name" value="lp_hng_hel_AbrB"/>
    <property type="match status" value="1"/>
</dbReference>
<organism evidence="2 3">
    <name type="scientific">Acidilutibacter cellobiosedens</name>
    <dbReference type="NCBI Taxonomy" id="2507161"/>
    <lineage>
        <taxon>Bacteria</taxon>
        <taxon>Bacillati</taxon>
        <taxon>Bacillota</taxon>
        <taxon>Tissierellia</taxon>
        <taxon>Tissierellales</taxon>
        <taxon>Acidilutibacteraceae</taxon>
        <taxon>Acidilutibacter</taxon>
    </lineage>
</organism>
<keyword evidence="2" id="KW-0238">DNA-binding</keyword>
<dbReference type="SUPFAM" id="SSF89447">
    <property type="entry name" value="AbrB/MazE/MraZ-like"/>
    <property type="match status" value="1"/>
</dbReference>
<evidence type="ECO:0000313" key="2">
    <source>
        <dbReference type="EMBL" id="QAT62932.1"/>
    </source>
</evidence>
<proteinExistence type="predicted"/>
<sequence>MKNNNKEKRENDKQDKYMGSVKVGAKGQIVIPKEAREMFNIEPGDTLLLLADVERGIAIQRLDYFDKMADEIFSGKYKPDRNENNENNEHLTEFAKGIKNVSKMEDEGK</sequence>
<dbReference type="InterPro" id="IPR007159">
    <property type="entry name" value="SpoVT-AbrB_dom"/>
</dbReference>
<feature type="domain" description="SpoVT-AbrB" evidence="1">
    <location>
        <begin position="21"/>
        <end position="67"/>
    </location>
</feature>
<dbReference type="Pfam" id="PF04014">
    <property type="entry name" value="MazE_antitoxin"/>
    <property type="match status" value="1"/>
</dbReference>
<dbReference type="KEGG" id="spoa:EQM13_15845"/>
<dbReference type="GO" id="GO:0003677">
    <property type="term" value="F:DNA binding"/>
    <property type="evidence" value="ECO:0007669"/>
    <property type="project" value="UniProtKB-KW"/>
</dbReference>
<gene>
    <name evidence="2" type="ORF">EQM13_15845</name>
</gene>
<evidence type="ECO:0000313" key="3">
    <source>
        <dbReference type="Proteomes" id="UP000287969"/>
    </source>
</evidence>